<feature type="transmembrane region" description="Helical" evidence="2">
    <location>
        <begin position="94"/>
        <end position="122"/>
    </location>
</feature>
<reference evidence="3 4" key="1">
    <citation type="submission" date="2019-04" db="EMBL/GenBank/DDBJ databases">
        <title>Complete genome sequencing of Piscirickettsia salmonis strain Psal-009.</title>
        <authorList>
            <person name="Schober I."/>
            <person name="Bunk B."/>
            <person name="Sproer C."/>
            <person name="Carril G.P."/>
            <person name="Riedel T."/>
            <person name="Flores-Herrera P.A."/>
            <person name="Nourdin-Galindo G."/>
            <person name="Marshall S.H."/>
            <person name="Overmann J."/>
        </authorList>
    </citation>
    <scope>NUCLEOTIDE SEQUENCE [LARGE SCALE GENOMIC DNA]</scope>
    <source>
        <strain evidence="3 4">Psal-009</strain>
    </source>
</reference>
<evidence type="ECO:0000313" key="4">
    <source>
        <dbReference type="Proteomes" id="UP000422232"/>
    </source>
</evidence>
<feature type="transmembrane region" description="Helical" evidence="2">
    <location>
        <begin position="858"/>
        <end position="886"/>
    </location>
</feature>
<feature type="transmembrane region" description="Helical" evidence="2">
    <location>
        <begin position="12"/>
        <end position="30"/>
    </location>
</feature>
<dbReference type="GeneID" id="66740098"/>
<keyword evidence="2" id="KW-0812">Transmembrane</keyword>
<organism evidence="3 4">
    <name type="scientific">Piscirickettsia salmonis</name>
    <dbReference type="NCBI Taxonomy" id="1238"/>
    <lineage>
        <taxon>Bacteria</taxon>
        <taxon>Pseudomonadati</taxon>
        <taxon>Pseudomonadota</taxon>
        <taxon>Gammaproteobacteria</taxon>
        <taxon>Thiotrichales</taxon>
        <taxon>Piscirickettsiaceae</taxon>
        <taxon>Piscirickettsia</taxon>
    </lineage>
</organism>
<feature type="compositionally biased region" description="Polar residues" evidence="1">
    <location>
        <begin position="548"/>
        <end position="564"/>
    </location>
</feature>
<protein>
    <submittedName>
        <fullName evidence="3">Conjugal transfer/type IV secretion protein DotA</fullName>
    </submittedName>
</protein>
<proteinExistence type="predicted"/>
<keyword evidence="2" id="KW-1133">Transmembrane helix</keyword>
<feature type="region of interest" description="Disordered" evidence="1">
    <location>
        <begin position="548"/>
        <end position="574"/>
    </location>
</feature>
<accession>A0A9Q5VLM8</accession>
<keyword evidence="2" id="KW-0472">Membrane</keyword>
<feature type="region of interest" description="Disordered" evidence="1">
    <location>
        <begin position="1016"/>
        <end position="1072"/>
    </location>
</feature>
<feature type="compositionally biased region" description="Low complexity" evidence="1">
    <location>
        <begin position="1016"/>
        <end position="1026"/>
    </location>
</feature>
<dbReference type="AlphaFoldDB" id="A0A9Q5VLM8"/>
<dbReference type="InterPro" id="IPR027628">
    <property type="entry name" value="DotA_TraY"/>
</dbReference>
<feature type="transmembrane region" description="Helical" evidence="2">
    <location>
        <begin position="951"/>
        <end position="973"/>
    </location>
</feature>
<feature type="transmembrane region" description="Helical" evidence="2">
    <location>
        <begin position="42"/>
        <end position="74"/>
    </location>
</feature>
<evidence type="ECO:0000256" key="2">
    <source>
        <dbReference type="SAM" id="Phobius"/>
    </source>
</evidence>
<dbReference type="RefSeq" id="WP_016209678.1">
    <property type="nucleotide sequence ID" value="NZ_CP012413.1"/>
</dbReference>
<name>A0A9Q5VLM8_PISSA</name>
<evidence type="ECO:0000256" key="1">
    <source>
        <dbReference type="SAM" id="MobiDB-lite"/>
    </source>
</evidence>
<sequence>MSFVVPGPLDDQSVYFLFQIFGNVIYWVSGTGTTDLGKDTTIIHYAISAFNTGLMSVLFAVYSVVLFVGTLNTAHQGEFLGRNWSSLWAPLRGVFGPIAVVPIKYGFCFIQLVLLYGVLVGVHLANHVWNKLGVGLDHTAIPAVPISLLNDVKVDVSKGVLYGSIQKVADDLGLQTDSLPANSIVNSDSGTSYQCDPSNSSNKFYNVDGVPTFCLDTESTLPSIDMPNLISSVNGLCQGDDAVSAFSDFAYAMNLFYESPYNYGGMTIAHPDYPNLTSALFSQQCINSMTMLLGNQSSTSYNYYYTFPVDGYSQQIVFKSSLGDTFSDSSDGSSDNTIYVEANGNIAFNFSNPNYTSGSENSYSKEASEYTNDIIDNLYNDNIDDANKNLNAYLDKLNNNLLNSVADSQANAAQGIAENTDSSTSSDGESYYDKCKNYLISSDDGSAGTLSLRYLECLELEESGQTYGLSDNSDPDHPFKSYINSWWIGGESYLAVDKIMNYNLELIKDKLDAELSYPNMNISSTVHYNVPMSVQFYPVVDGSVPAYQDSSGDTQYASDDVSSNEGEKFSESAGIVSQTSTVPDGMNLFTTDWKTMVSRAVYSSTASVDCSQNGDESNQAQCEATNTLYTNLLALPDDLQLPFVYLFNLMSASSISQPLEKSPNEVTFLNNLFSFLIANGVYQTNDTTSVPVYAVIDKIFGNLAGNGTEGAGLNVTSMMDEFYQLGMPTDDLFSKIMQAQQTGADVVQMVLDSFTSILDNYQAKFKSIEAGAKNIINDYSIGAGVASGIGAVFGSSAISSVGEVTAILGQTSVQLYMASQMGQLSVSLAWLPLAMMILGSLFTAAITFIVMMPLIPYFLFWAGTIVWVLSILEGLVATPLVALALVYPEGHEILGHGTAGIKIALNIIFRPVLMVIGVISAMALTYVLITYSAQGFHLVASLLLSNFSSSSIVQGIVSCFLIFIYSSFMMIAFNKCFSVIYLIPDKVFDWIGASSNHRAGADDIQQLQGKAENAAGQAGSSMSSGAEKNIQGEKEKTQADVSADSQNIQVAQKAGGAAGSFAREEGGGMMGE</sequence>
<dbReference type="SMR" id="A0A9Q5VLM8"/>
<gene>
    <name evidence="3" type="primary">dotA_2</name>
    <name evidence="3" type="ORF">Psal009_02769</name>
</gene>
<dbReference type="EMBL" id="CP038908">
    <property type="protein sequence ID" value="QGO06836.1"/>
    <property type="molecule type" value="Genomic_DNA"/>
</dbReference>
<evidence type="ECO:0000313" key="3">
    <source>
        <dbReference type="EMBL" id="QGO06836.1"/>
    </source>
</evidence>
<dbReference type="NCBIfam" id="TIGR04346">
    <property type="entry name" value="DotA_TraY"/>
    <property type="match status" value="2"/>
</dbReference>
<feature type="transmembrane region" description="Helical" evidence="2">
    <location>
        <begin position="828"/>
        <end position="852"/>
    </location>
</feature>
<feature type="transmembrane region" description="Helical" evidence="2">
    <location>
        <begin position="907"/>
        <end position="931"/>
    </location>
</feature>
<dbReference type="Proteomes" id="UP000422232">
    <property type="component" value="Chromosome"/>
</dbReference>
<keyword evidence="4" id="KW-1185">Reference proteome</keyword>
<feature type="compositionally biased region" description="Polar residues" evidence="1">
    <location>
        <begin position="1039"/>
        <end position="1050"/>
    </location>
</feature>